<feature type="domain" description="HTH cro/C1-type" evidence="3">
    <location>
        <begin position="10"/>
        <end position="64"/>
    </location>
</feature>
<name>A0A1H6RX37_9FIRM</name>
<accession>A0A1H6RX37</accession>
<dbReference type="SMART" id="SM00530">
    <property type="entry name" value="HTH_XRE"/>
    <property type="match status" value="1"/>
</dbReference>
<dbReference type="Pfam" id="PF01381">
    <property type="entry name" value="HTH_3"/>
    <property type="match status" value="1"/>
</dbReference>
<dbReference type="EMBL" id="FNYK01000011">
    <property type="protein sequence ID" value="SEI59016.1"/>
    <property type="molecule type" value="Genomic_DNA"/>
</dbReference>
<dbReference type="RefSeq" id="WP_074731469.1">
    <property type="nucleotide sequence ID" value="NZ_FNYK01000011.1"/>
</dbReference>
<feature type="transmembrane region" description="Helical" evidence="2">
    <location>
        <begin position="102"/>
        <end position="122"/>
    </location>
</feature>
<keyword evidence="2" id="KW-0472">Membrane</keyword>
<evidence type="ECO:0000313" key="4">
    <source>
        <dbReference type="EMBL" id="SEI59016.1"/>
    </source>
</evidence>
<organism evidence="4 5">
    <name type="scientific">Sharpea azabuensis</name>
    <dbReference type="NCBI Taxonomy" id="322505"/>
    <lineage>
        <taxon>Bacteria</taxon>
        <taxon>Bacillati</taxon>
        <taxon>Bacillota</taxon>
        <taxon>Erysipelotrichia</taxon>
        <taxon>Erysipelotrichales</taxon>
        <taxon>Coprobacillaceae</taxon>
        <taxon>Sharpea</taxon>
    </lineage>
</organism>
<dbReference type="AlphaFoldDB" id="A0A1H6RX37"/>
<proteinExistence type="predicted"/>
<dbReference type="SUPFAM" id="SSF47413">
    <property type="entry name" value="lambda repressor-like DNA-binding domains"/>
    <property type="match status" value="1"/>
</dbReference>
<protein>
    <submittedName>
        <fullName evidence="4">Transcriptional regulator, contains XRE-family HTH domain</fullName>
    </submittedName>
</protein>
<dbReference type="GO" id="GO:0003677">
    <property type="term" value="F:DNA binding"/>
    <property type="evidence" value="ECO:0007669"/>
    <property type="project" value="UniProtKB-KW"/>
</dbReference>
<reference evidence="5" key="1">
    <citation type="submission" date="2016-10" db="EMBL/GenBank/DDBJ databases">
        <authorList>
            <person name="Varghese N."/>
        </authorList>
    </citation>
    <scope>NUCLEOTIDE SEQUENCE [LARGE SCALE GENOMIC DNA]</scope>
    <source>
        <strain evidence="5">DSM 20406</strain>
    </source>
</reference>
<dbReference type="OrthoDB" id="9805856at2"/>
<keyword evidence="5" id="KW-1185">Reference proteome</keyword>
<gene>
    <name evidence="4" type="ORF">SAMN04487834_101114</name>
</gene>
<evidence type="ECO:0000256" key="2">
    <source>
        <dbReference type="SAM" id="Phobius"/>
    </source>
</evidence>
<dbReference type="PROSITE" id="PS50943">
    <property type="entry name" value="HTH_CROC1"/>
    <property type="match status" value="1"/>
</dbReference>
<keyword evidence="1" id="KW-0238">DNA-binding</keyword>
<keyword evidence="2" id="KW-1133">Transmembrane helix</keyword>
<dbReference type="PANTHER" id="PTHR46558">
    <property type="entry name" value="TRACRIPTIONAL REGULATORY PROTEIN-RELATED-RELATED"/>
    <property type="match status" value="1"/>
</dbReference>
<evidence type="ECO:0000313" key="5">
    <source>
        <dbReference type="Proteomes" id="UP000183028"/>
    </source>
</evidence>
<evidence type="ECO:0000256" key="1">
    <source>
        <dbReference type="ARBA" id="ARBA00023125"/>
    </source>
</evidence>
<feature type="transmembrane region" description="Helical" evidence="2">
    <location>
        <begin position="128"/>
        <end position="150"/>
    </location>
</feature>
<dbReference type="Proteomes" id="UP000183028">
    <property type="component" value="Unassembled WGS sequence"/>
</dbReference>
<dbReference type="PANTHER" id="PTHR46558:SF11">
    <property type="entry name" value="HTH-TYPE TRANSCRIPTIONAL REGULATOR XRE"/>
    <property type="match status" value="1"/>
</dbReference>
<dbReference type="InterPro" id="IPR001387">
    <property type="entry name" value="Cro/C1-type_HTH"/>
</dbReference>
<dbReference type="InterPro" id="IPR010982">
    <property type="entry name" value="Lambda_DNA-bd_dom_sf"/>
</dbReference>
<dbReference type="Gene3D" id="1.10.260.40">
    <property type="entry name" value="lambda repressor-like DNA-binding domains"/>
    <property type="match status" value="1"/>
</dbReference>
<sequence length="204" mass="23611">MDQIKIGKFIASCRKEQGMTQAVLAEKLGISDRAISKWETGKSMPDSGIMLELCELLKINVNELLSGERIMAEAYDKRAEENLLAMRREVEEKNRQMLRTEYWIAFPAVIAGLVMVFVASFIEMPVWLRIVLIVFALVMIFTVAFIAVGIEQKAGYYECQNCHHRYVPTYWQTNLAMHMGRTRYMKCPECGKRSWQKKVLTKEE</sequence>
<dbReference type="STRING" id="322505.SAMN04487836_1503"/>
<evidence type="ECO:0000259" key="3">
    <source>
        <dbReference type="PROSITE" id="PS50943"/>
    </source>
</evidence>
<dbReference type="CDD" id="cd00093">
    <property type="entry name" value="HTH_XRE"/>
    <property type="match status" value="1"/>
</dbReference>
<keyword evidence="2" id="KW-0812">Transmembrane</keyword>